<accession>A0A9Q8CKA7</accession>
<dbReference type="EMBL" id="SCWD01000006">
    <property type="protein sequence ID" value="TDL95547.1"/>
    <property type="molecule type" value="Genomic_DNA"/>
</dbReference>
<evidence type="ECO:0000313" key="1">
    <source>
        <dbReference type="EMBL" id="TDL95547.1"/>
    </source>
</evidence>
<sequence length="140" mass="16411">MAGWNKNIKSPQPPVEIEKDLRLVNPEKKVKEYPSELKRMTAKVFKQTDNTVTELKEKNRYPKIEIYDKAVSLYSMVDEVVPEFSGQSKTQVIRQLLMNLEKYDKALELYDLVAEALPDKSYSERKETIKKWVSENNNKI</sequence>
<keyword evidence="2" id="KW-1185">Reference proteome</keyword>
<dbReference type="Proteomes" id="UP000295280">
    <property type="component" value="Unassembled WGS sequence"/>
</dbReference>
<proteinExistence type="predicted"/>
<name>A0A9Q8CKA7_9STAP</name>
<protein>
    <submittedName>
        <fullName evidence="1">Uncharacterized protein</fullName>
    </submittedName>
</protein>
<gene>
    <name evidence="1" type="ORF">ERX40_10210</name>
</gene>
<reference evidence="1 2" key="1">
    <citation type="submission" date="2019-01" db="EMBL/GenBank/DDBJ databases">
        <title>Draft genome sequences of the type strains of six Macrococcus species.</title>
        <authorList>
            <person name="Mazhar S."/>
            <person name="Altermann E."/>
            <person name="Hill C."/>
            <person name="Mcauliffe O."/>
        </authorList>
    </citation>
    <scope>NUCLEOTIDE SEQUENCE [LARGE SCALE GENOMIC DNA]</scope>
    <source>
        <strain evidence="1 2">ATCC 51828</strain>
    </source>
</reference>
<organism evidence="1 2">
    <name type="scientific">Macrococcus carouselicus</name>
    <dbReference type="NCBI Taxonomy" id="69969"/>
    <lineage>
        <taxon>Bacteria</taxon>
        <taxon>Bacillati</taxon>
        <taxon>Bacillota</taxon>
        <taxon>Bacilli</taxon>
        <taxon>Bacillales</taxon>
        <taxon>Staphylococcaceae</taxon>
        <taxon>Macrococcus</taxon>
    </lineage>
</organism>
<dbReference type="AlphaFoldDB" id="A0A9Q8CKA7"/>
<comment type="caution">
    <text evidence="1">The sequence shown here is derived from an EMBL/GenBank/DDBJ whole genome shotgun (WGS) entry which is preliminary data.</text>
</comment>
<evidence type="ECO:0000313" key="2">
    <source>
        <dbReference type="Proteomes" id="UP000295280"/>
    </source>
</evidence>
<dbReference type="RefSeq" id="WP_133418394.1">
    <property type="nucleotide sequence ID" value="NZ_SCWD01000006.1"/>
</dbReference>